<name>A0AAW0AJB8_9AGAR</name>
<dbReference type="AlphaFoldDB" id="A0AAW0AJB8"/>
<gene>
    <name evidence="2" type="ORF">R3P38DRAFT_3278183</name>
</gene>
<accession>A0AAW0AJB8</accession>
<feature type="compositionally biased region" description="Low complexity" evidence="1">
    <location>
        <begin position="140"/>
        <end position="155"/>
    </location>
</feature>
<comment type="caution">
    <text evidence="2">The sequence shown here is derived from an EMBL/GenBank/DDBJ whole genome shotgun (WGS) entry which is preliminary data.</text>
</comment>
<sequence>MHLHLYDRVIASPTLAGEGFQLDEMTMRVAHPCQRTSSKRANTEATSPPVTVVSASTANTWEVMVLPAVSTTTEPTSTSTTLVISVKSVCANSTSPATHNDGPSSTSTSYGVSIPLEANAIYTPHPYSCTTPPARRISSAFTPSDFSSTPSFRSPPCHPPSAAMSSTSTTSDLQRRRLATADATYYAHYAAAFLQVPQPTTMLSEVNIKRLLPTARSALFMPVFARPRFTYDDDRMVCMIYDHYVRHWFSGAATGQDYWSVADDFIAAKRPGKIDRSQYFVDAEDDSWSTPTKSLKNV</sequence>
<evidence type="ECO:0000256" key="1">
    <source>
        <dbReference type="SAM" id="MobiDB-lite"/>
    </source>
</evidence>
<evidence type="ECO:0000313" key="3">
    <source>
        <dbReference type="Proteomes" id="UP001362999"/>
    </source>
</evidence>
<organism evidence="2 3">
    <name type="scientific">Favolaschia claudopus</name>
    <dbReference type="NCBI Taxonomy" id="2862362"/>
    <lineage>
        <taxon>Eukaryota</taxon>
        <taxon>Fungi</taxon>
        <taxon>Dikarya</taxon>
        <taxon>Basidiomycota</taxon>
        <taxon>Agaricomycotina</taxon>
        <taxon>Agaricomycetes</taxon>
        <taxon>Agaricomycetidae</taxon>
        <taxon>Agaricales</taxon>
        <taxon>Marasmiineae</taxon>
        <taxon>Mycenaceae</taxon>
        <taxon>Favolaschia</taxon>
    </lineage>
</organism>
<keyword evidence="3" id="KW-1185">Reference proteome</keyword>
<feature type="region of interest" description="Disordered" evidence="1">
    <location>
        <begin position="140"/>
        <end position="171"/>
    </location>
</feature>
<evidence type="ECO:0000313" key="2">
    <source>
        <dbReference type="EMBL" id="KAK7012949.1"/>
    </source>
</evidence>
<dbReference type="EMBL" id="JAWWNJ010000061">
    <property type="protein sequence ID" value="KAK7012949.1"/>
    <property type="molecule type" value="Genomic_DNA"/>
</dbReference>
<reference evidence="2 3" key="1">
    <citation type="journal article" date="2024" name="J Genomics">
        <title>Draft genome sequencing and assembly of Favolaschia claudopus CIRM-BRFM 2984 isolated from oak limbs.</title>
        <authorList>
            <person name="Navarro D."/>
            <person name="Drula E."/>
            <person name="Chaduli D."/>
            <person name="Cazenave R."/>
            <person name="Ahrendt S."/>
            <person name="Wang J."/>
            <person name="Lipzen A."/>
            <person name="Daum C."/>
            <person name="Barry K."/>
            <person name="Grigoriev I.V."/>
            <person name="Favel A."/>
            <person name="Rosso M.N."/>
            <person name="Martin F."/>
        </authorList>
    </citation>
    <scope>NUCLEOTIDE SEQUENCE [LARGE SCALE GENOMIC DNA]</scope>
    <source>
        <strain evidence="2 3">CIRM-BRFM 2984</strain>
    </source>
</reference>
<dbReference type="Proteomes" id="UP001362999">
    <property type="component" value="Unassembled WGS sequence"/>
</dbReference>
<proteinExistence type="predicted"/>
<protein>
    <submittedName>
        <fullName evidence="2">Uncharacterized protein</fullName>
    </submittedName>
</protein>